<keyword evidence="6" id="KW-0975">Bacterial flagellum</keyword>
<feature type="domain" description="Flagellar hook-associated protein FlgK helical" evidence="10">
    <location>
        <begin position="92"/>
        <end position="321"/>
    </location>
</feature>
<dbReference type="Pfam" id="PF21158">
    <property type="entry name" value="flgK_1st_1"/>
    <property type="match status" value="1"/>
</dbReference>
<evidence type="ECO:0000259" key="8">
    <source>
        <dbReference type="Pfam" id="PF06429"/>
    </source>
</evidence>
<evidence type="ECO:0000259" key="7">
    <source>
        <dbReference type="Pfam" id="PF00460"/>
    </source>
</evidence>
<protein>
    <recommendedName>
        <fullName evidence="4">Flagellar hook-associated protein 1</fullName>
    </recommendedName>
</protein>
<comment type="caution">
    <text evidence="11">The sequence shown here is derived from an EMBL/GenBank/DDBJ whole genome shotgun (WGS) entry which is preliminary data.</text>
</comment>
<keyword evidence="11" id="KW-0969">Cilium</keyword>
<dbReference type="EMBL" id="BAABWN010000016">
    <property type="protein sequence ID" value="GAA6169907.1"/>
    <property type="molecule type" value="Genomic_DNA"/>
</dbReference>
<keyword evidence="11" id="KW-0282">Flagellum</keyword>
<dbReference type="SUPFAM" id="SSF64518">
    <property type="entry name" value="Phase 1 flagellin"/>
    <property type="match status" value="1"/>
</dbReference>
<dbReference type="InterPro" id="IPR001444">
    <property type="entry name" value="Flag_bb_rod_N"/>
</dbReference>
<organism evidence="11 12">
    <name type="scientific">Sessilibacter corallicola</name>
    <dbReference type="NCBI Taxonomy" id="2904075"/>
    <lineage>
        <taxon>Bacteria</taxon>
        <taxon>Pseudomonadati</taxon>
        <taxon>Pseudomonadota</taxon>
        <taxon>Gammaproteobacteria</taxon>
        <taxon>Cellvibrionales</taxon>
        <taxon>Cellvibrionaceae</taxon>
        <taxon>Sessilibacter</taxon>
    </lineage>
</organism>
<keyword evidence="11" id="KW-0966">Cell projection</keyword>
<comment type="similarity">
    <text evidence="3">Belongs to the flagella basal body rod proteins family.</text>
</comment>
<dbReference type="PRINTS" id="PR01005">
    <property type="entry name" value="FLGHOOKAP1"/>
</dbReference>
<evidence type="ECO:0000256" key="2">
    <source>
        <dbReference type="ARBA" id="ARBA00004613"/>
    </source>
</evidence>
<dbReference type="PANTHER" id="PTHR30033">
    <property type="entry name" value="FLAGELLAR HOOK-ASSOCIATED PROTEIN 1"/>
    <property type="match status" value="1"/>
</dbReference>
<dbReference type="Proteomes" id="UP001465153">
    <property type="component" value="Unassembled WGS sequence"/>
</dbReference>
<dbReference type="InterPro" id="IPR049119">
    <property type="entry name" value="FlgK_D2-like"/>
</dbReference>
<keyword evidence="5" id="KW-0964">Secreted</keyword>
<evidence type="ECO:0000256" key="4">
    <source>
        <dbReference type="ARBA" id="ARBA00016244"/>
    </source>
</evidence>
<reference evidence="11 12" key="1">
    <citation type="submission" date="2024-04" db="EMBL/GenBank/DDBJ databases">
        <title>Draft genome sequence of Sessilibacter corallicola NBRC 116591.</title>
        <authorList>
            <person name="Miyakawa T."/>
            <person name="Kusuya Y."/>
            <person name="Miura T."/>
        </authorList>
    </citation>
    <scope>NUCLEOTIDE SEQUENCE [LARGE SCALE GENOMIC DNA]</scope>
    <source>
        <strain evidence="11 12">KU-00831-HH</strain>
    </source>
</reference>
<dbReference type="RefSeq" id="WP_353304299.1">
    <property type="nucleotide sequence ID" value="NZ_BAABWN010000016.1"/>
</dbReference>
<dbReference type="NCBIfam" id="TIGR02492">
    <property type="entry name" value="flgK_ends"/>
    <property type="match status" value="1"/>
</dbReference>
<dbReference type="Pfam" id="PF00460">
    <property type="entry name" value="Flg_bb_rod"/>
    <property type="match status" value="1"/>
</dbReference>
<evidence type="ECO:0000259" key="10">
    <source>
        <dbReference type="Pfam" id="PF22638"/>
    </source>
</evidence>
<comment type="subcellular location">
    <subcellularLocation>
        <location evidence="1">Bacterial flagellum</location>
    </subcellularLocation>
    <subcellularLocation>
        <location evidence="2">Secreted</location>
    </subcellularLocation>
</comment>
<evidence type="ECO:0000256" key="6">
    <source>
        <dbReference type="ARBA" id="ARBA00023143"/>
    </source>
</evidence>
<sequence length="665" mass="70546">MSLINVGLTGLRSTQTSLATTSHNISNANTEGFSRQRTEQITQLPSFSGAGFIGNGSRIVAIERFANEFLNEELRLAGEALSASESFLNQAQQLDSLLASSNTSLTGSLERFFASLSTAAEDPQSAATRQLVLSEASGLADRFNILHQEIFDQNQFVNSQVVASVQQINQLAENIASINAAVAASFSNGREPNDLLDSRDVAIRELSQLVGITGVEQNDGTINIFIGTGQPLVVGEEVTQLSTALSLDSGFTLDIIQPESGTIVTSVISGGQLGGVLGVQQDVLLPALNEIGRLAVVTANSINLQQAQGLDLEGNFGLNIFSDINTNSAMEDRVSASLENVGTAQLQVAIDDTSLLTASDYLVRVVGTTYEISRLDDNTVLTTGALPIPATIDLASEGFDIQLIGGTAVDGDRFLISPTRRGAQGIELVLNEPSQLAFADPVRSSNVSSNRGDITVSTPNVVSALDVNNQSLLATTGGALPFELVYSEATNQFQIANLPAGFTATPANFAYTSGVENTLTINLSDALGNNLDLEIQISGRPENSDTVLIEFNTDGVSDNRNALEMVAVQTTDLIRSSSAVANANQSLVDTYGQLVERVGVVTSQKTIETEANQSIFDQAFVNREEISGVNLDEEAANLIRFEQAYNASAQVIAIARDLFDRILQI</sequence>
<accession>A0ABQ0AEA3</accession>
<dbReference type="InterPro" id="IPR002371">
    <property type="entry name" value="FlgK"/>
</dbReference>
<evidence type="ECO:0000259" key="9">
    <source>
        <dbReference type="Pfam" id="PF21158"/>
    </source>
</evidence>
<name>A0ABQ0AEA3_9GAMM</name>
<evidence type="ECO:0000313" key="12">
    <source>
        <dbReference type="Proteomes" id="UP001465153"/>
    </source>
</evidence>
<feature type="domain" description="Flagellar basal-body/hook protein C-terminal" evidence="8">
    <location>
        <begin position="625"/>
        <end position="665"/>
    </location>
</feature>
<dbReference type="PANTHER" id="PTHR30033:SF1">
    <property type="entry name" value="FLAGELLAR HOOK-ASSOCIATED PROTEIN 1"/>
    <property type="match status" value="1"/>
</dbReference>
<dbReference type="InterPro" id="IPR053927">
    <property type="entry name" value="FlgK_helical"/>
</dbReference>
<gene>
    <name evidence="11" type="primary">flgK</name>
    <name evidence="11" type="ORF">NBRC116591_37190</name>
</gene>
<evidence type="ECO:0000256" key="3">
    <source>
        <dbReference type="ARBA" id="ARBA00009677"/>
    </source>
</evidence>
<evidence type="ECO:0000256" key="5">
    <source>
        <dbReference type="ARBA" id="ARBA00022525"/>
    </source>
</evidence>
<feature type="domain" description="Flagellar hook-associated protein 1 D2-like" evidence="9">
    <location>
        <begin position="340"/>
        <end position="418"/>
    </location>
</feature>
<evidence type="ECO:0000256" key="1">
    <source>
        <dbReference type="ARBA" id="ARBA00004365"/>
    </source>
</evidence>
<dbReference type="Pfam" id="PF06429">
    <property type="entry name" value="Flg_bbr_C"/>
    <property type="match status" value="1"/>
</dbReference>
<dbReference type="InterPro" id="IPR010930">
    <property type="entry name" value="Flg_bb/hook_C_dom"/>
</dbReference>
<feature type="domain" description="Flagellar basal body rod protein N-terminal" evidence="7">
    <location>
        <begin position="4"/>
        <end position="33"/>
    </location>
</feature>
<keyword evidence="12" id="KW-1185">Reference proteome</keyword>
<evidence type="ECO:0000313" key="11">
    <source>
        <dbReference type="EMBL" id="GAA6169907.1"/>
    </source>
</evidence>
<proteinExistence type="inferred from homology"/>
<dbReference type="Pfam" id="PF22638">
    <property type="entry name" value="FlgK_D1"/>
    <property type="match status" value="1"/>
</dbReference>